<dbReference type="GO" id="GO:0052621">
    <property type="term" value="F:diguanylate cyclase activity"/>
    <property type="evidence" value="ECO:0007669"/>
    <property type="project" value="UniProtKB-EC"/>
</dbReference>
<keyword evidence="6" id="KW-1185">Reference proteome</keyword>
<dbReference type="SUPFAM" id="SSF55073">
    <property type="entry name" value="Nucleotide cyclase"/>
    <property type="match status" value="1"/>
</dbReference>
<comment type="caution">
    <text evidence="5">The sequence shown here is derived from an EMBL/GenBank/DDBJ whole genome shotgun (WGS) entry which is preliminary data.</text>
</comment>
<dbReference type="Proteomes" id="UP000198462">
    <property type="component" value="Unassembled WGS sequence"/>
</dbReference>
<name>A0A219B4K1_9SPHN</name>
<keyword evidence="3" id="KW-0812">Transmembrane</keyword>
<dbReference type="RefSeq" id="WP_088712114.1">
    <property type="nucleotide sequence ID" value="NZ_NFZT01000001.1"/>
</dbReference>
<dbReference type="InterPro" id="IPR050469">
    <property type="entry name" value="Diguanylate_Cyclase"/>
</dbReference>
<feature type="transmembrane region" description="Helical" evidence="3">
    <location>
        <begin position="184"/>
        <end position="203"/>
    </location>
</feature>
<gene>
    <name evidence="5" type="ORF">B5C34_07580</name>
</gene>
<evidence type="ECO:0000259" key="4">
    <source>
        <dbReference type="PROSITE" id="PS50887"/>
    </source>
</evidence>
<dbReference type="OrthoDB" id="9812260at2"/>
<feature type="transmembrane region" description="Helical" evidence="3">
    <location>
        <begin position="50"/>
        <end position="70"/>
    </location>
</feature>
<dbReference type="GO" id="GO:0043709">
    <property type="term" value="P:cell adhesion involved in single-species biofilm formation"/>
    <property type="evidence" value="ECO:0007669"/>
    <property type="project" value="TreeGrafter"/>
</dbReference>
<dbReference type="SMART" id="SM00267">
    <property type="entry name" value="GGDEF"/>
    <property type="match status" value="1"/>
</dbReference>
<proteinExistence type="predicted"/>
<dbReference type="Pfam" id="PF00990">
    <property type="entry name" value="GGDEF"/>
    <property type="match status" value="1"/>
</dbReference>
<evidence type="ECO:0000313" key="5">
    <source>
        <dbReference type="EMBL" id="OWV33330.1"/>
    </source>
</evidence>
<dbReference type="InterPro" id="IPR029787">
    <property type="entry name" value="Nucleotide_cyclase"/>
</dbReference>
<dbReference type="NCBIfam" id="TIGR00254">
    <property type="entry name" value="GGDEF"/>
    <property type="match status" value="1"/>
</dbReference>
<dbReference type="GO" id="GO:0005886">
    <property type="term" value="C:plasma membrane"/>
    <property type="evidence" value="ECO:0007669"/>
    <property type="project" value="TreeGrafter"/>
</dbReference>
<dbReference type="AlphaFoldDB" id="A0A219B4K1"/>
<feature type="transmembrane region" description="Helical" evidence="3">
    <location>
        <begin position="139"/>
        <end position="154"/>
    </location>
</feature>
<feature type="transmembrane region" description="Helical" evidence="3">
    <location>
        <begin position="82"/>
        <end position="102"/>
    </location>
</feature>
<evidence type="ECO:0000256" key="2">
    <source>
        <dbReference type="ARBA" id="ARBA00034247"/>
    </source>
</evidence>
<dbReference type="InterPro" id="IPR000160">
    <property type="entry name" value="GGDEF_dom"/>
</dbReference>
<accession>A0A219B4K1</accession>
<reference evidence="6" key="1">
    <citation type="submission" date="2017-05" db="EMBL/GenBank/DDBJ databases">
        <authorList>
            <person name="Lin X."/>
        </authorList>
    </citation>
    <scope>NUCLEOTIDE SEQUENCE [LARGE SCALE GENOMIC DNA]</scope>
    <source>
        <strain evidence="6">JLT2012</strain>
    </source>
</reference>
<sequence>MTTPPISEIQPDHIYRETIESALTSRKAMWFLPPLLRSRYLALTSSSRRWQFLLAIGFGMAGNLACLAIDARIGEDFLRHSLPLRLGVVFGPQLLAFALVWARVSPRISYPAIVISLLALVSVPAHLSTIAGPIVGDRYLLAAGLVALAANFVLPMSFRYSAFAAAANTALILLFAVDSGELGFIELGAFFAFLILTTLVATYRTELGEKRSFLLGLRDHLRVAELSDANARLAELTRTDQLTDLANRRGFDETYARLLAEAQQANDWIGLLMIDIDRFKQFNDALGHEEGDVCLCTVAGALKEALRESDAFVARYGGEEFAVVLPGAGPVEARRTAESLRKAIEDLKLGHPAPPHRFVTISIGVAAARMEPSMASEAGPPLLNMADRALYDAKRKGRNRTAFATPAAA</sequence>
<evidence type="ECO:0000256" key="3">
    <source>
        <dbReference type="SAM" id="Phobius"/>
    </source>
</evidence>
<dbReference type="CDD" id="cd01949">
    <property type="entry name" value="GGDEF"/>
    <property type="match status" value="1"/>
</dbReference>
<feature type="transmembrane region" description="Helical" evidence="3">
    <location>
        <begin position="108"/>
        <end position="127"/>
    </location>
</feature>
<dbReference type="EC" id="2.7.7.65" evidence="1"/>
<organism evidence="5 6">
    <name type="scientific">Pacificimonas flava</name>
    <dbReference type="NCBI Taxonomy" id="1234595"/>
    <lineage>
        <taxon>Bacteria</taxon>
        <taxon>Pseudomonadati</taxon>
        <taxon>Pseudomonadota</taxon>
        <taxon>Alphaproteobacteria</taxon>
        <taxon>Sphingomonadales</taxon>
        <taxon>Sphingosinicellaceae</taxon>
        <taxon>Pacificimonas</taxon>
    </lineage>
</organism>
<dbReference type="PANTHER" id="PTHR45138">
    <property type="entry name" value="REGULATORY COMPONENTS OF SENSORY TRANSDUCTION SYSTEM"/>
    <property type="match status" value="1"/>
</dbReference>
<comment type="catalytic activity">
    <reaction evidence="2">
        <text>2 GTP = 3',3'-c-di-GMP + 2 diphosphate</text>
        <dbReference type="Rhea" id="RHEA:24898"/>
        <dbReference type="ChEBI" id="CHEBI:33019"/>
        <dbReference type="ChEBI" id="CHEBI:37565"/>
        <dbReference type="ChEBI" id="CHEBI:58805"/>
        <dbReference type="EC" id="2.7.7.65"/>
    </reaction>
</comment>
<evidence type="ECO:0000313" key="6">
    <source>
        <dbReference type="Proteomes" id="UP000198462"/>
    </source>
</evidence>
<keyword evidence="3" id="KW-1133">Transmembrane helix</keyword>
<dbReference type="EMBL" id="NFZT01000001">
    <property type="protein sequence ID" value="OWV33330.1"/>
    <property type="molecule type" value="Genomic_DNA"/>
</dbReference>
<protein>
    <recommendedName>
        <fullName evidence="1">diguanylate cyclase</fullName>
        <ecNumber evidence="1">2.7.7.65</ecNumber>
    </recommendedName>
</protein>
<evidence type="ECO:0000256" key="1">
    <source>
        <dbReference type="ARBA" id="ARBA00012528"/>
    </source>
</evidence>
<dbReference type="FunFam" id="3.30.70.270:FF:000001">
    <property type="entry name" value="Diguanylate cyclase domain protein"/>
    <property type="match status" value="1"/>
</dbReference>
<dbReference type="PANTHER" id="PTHR45138:SF9">
    <property type="entry name" value="DIGUANYLATE CYCLASE DGCM-RELATED"/>
    <property type="match status" value="1"/>
</dbReference>
<keyword evidence="3" id="KW-0472">Membrane</keyword>
<dbReference type="PROSITE" id="PS50887">
    <property type="entry name" value="GGDEF"/>
    <property type="match status" value="1"/>
</dbReference>
<dbReference type="Gene3D" id="3.30.70.270">
    <property type="match status" value="1"/>
</dbReference>
<dbReference type="InterPro" id="IPR043128">
    <property type="entry name" value="Rev_trsase/Diguanyl_cyclase"/>
</dbReference>
<dbReference type="GO" id="GO:1902201">
    <property type="term" value="P:negative regulation of bacterial-type flagellum-dependent cell motility"/>
    <property type="evidence" value="ECO:0007669"/>
    <property type="project" value="TreeGrafter"/>
</dbReference>
<feature type="domain" description="GGDEF" evidence="4">
    <location>
        <begin position="267"/>
        <end position="406"/>
    </location>
</feature>